<evidence type="ECO:0000256" key="1">
    <source>
        <dbReference type="SAM" id="MobiDB-lite"/>
    </source>
</evidence>
<gene>
    <name evidence="2" type="ORF">D3875_03220</name>
</gene>
<accession>A0A418VEM9</accession>
<name>A0A418VEM9_9DEIO</name>
<organism evidence="2 3">
    <name type="scientific">Deinococcus cavernae</name>
    <dbReference type="NCBI Taxonomy" id="2320857"/>
    <lineage>
        <taxon>Bacteria</taxon>
        <taxon>Thermotogati</taxon>
        <taxon>Deinococcota</taxon>
        <taxon>Deinococci</taxon>
        <taxon>Deinococcales</taxon>
        <taxon>Deinococcaceae</taxon>
        <taxon>Deinococcus</taxon>
    </lineage>
</organism>
<keyword evidence="3" id="KW-1185">Reference proteome</keyword>
<feature type="compositionally biased region" description="Basic and acidic residues" evidence="1">
    <location>
        <begin position="266"/>
        <end position="275"/>
    </location>
</feature>
<feature type="region of interest" description="Disordered" evidence="1">
    <location>
        <begin position="44"/>
        <end position="83"/>
    </location>
</feature>
<protein>
    <submittedName>
        <fullName evidence="2">Uncharacterized protein</fullName>
    </submittedName>
</protein>
<dbReference type="Proteomes" id="UP000286287">
    <property type="component" value="Unassembled WGS sequence"/>
</dbReference>
<feature type="compositionally biased region" description="Basic and acidic residues" evidence="1">
    <location>
        <begin position="115"/>
        <end position="127"/>
    </location>
</feature>
<reference evidence="2 3" key="1">
    <citation type="submission" date="2018-09" db="EMBL/GenBank/DDBJ databases">
        <authorList>
            <person name="Zhu H."/>
        </authorList>
    </citation>
    <scope>NUCLEOTIDE SEQUENCE [LARGE SCALE GENOMIC DNA]</scope>
    <source>
        <strain evidence="2 3">K2S05-167</strain>
    </source>
</reference>
<sequence>MSPVLATGSLFMIHSDATGRAAAISQGLLARFVAPLFPESAFTPHPDTLHSAPGTRSQAHQRAVKPSPEIFRTPNTPDVAADPPIGLFAQNAARQVKGWSKVRERVSKAAQHRAQKSEAKAQKKGEAQPDPLPLTDLLDREAVTPRRGKGAGKDTFWRYAVTVYRLAVEQYRALCCRVLPHQITIFTSAELLAKMFRVNLSTIYRWNKLLEKLGYMQARAHFGSSAEVRAAADERKSRAKAARQAEQVEAGELGAATPPQDDQGTDQDRDTVKRKGKDTVVDGMVYAVRLRPGHRARLHIEDLQHQYRDLDGDRAAGRTAHAIIKQMEAGEAEAGTPANLKMHGSINPRETEWFSILRTWAVRDFFLEDSLENDPCILADIELRSVEDVIEAVTLIREVHVTKRNPLIGFLADAMTRVFHDPTYHRAYCKLLWQAWRDETEGRAGLQVLIAQLSRIHADRQEWGGLRKPGALLMARMQAA</sequence>
<feature type="region of interest" description="Disordered" evidence="1">
    <location>
        <begin position="109"/>
        <end position="134"/>
    </location>
</feature>
<dbReference type="EMBL" id="QYUJ01000009">
    <property type="protein sequence ID" value="RJF74564.1"/>
    <property type="molecule type" value="Genomic_DNA"/>
</dbReference>
<dbReference type="AlphaFoldDB" id="A0A418VEM9"/>
<evidence type="ECO:0000313" key="3">
    <source>
        <dbReference type="Proteomes" id="UP000286287"/>
    </source>
</evidence>
<feature type="region of interest" description="Disordered" evidence="1">
    <location>
        <begin position="233"/>
        <end position="275"/>
    </location>
</feature>
<comment type="caution">
    <text evidence="2">The sequence shown here is derived from an EMBL/GenBank/DDBJ whole genome shotgun (WGS) entry which is preliminary data.</text>
</comment>
<evidence type="ECO:0000313" key="2">
    <source>
        <dbReference type="EMBL" id="RJF74564.1"/>
    </source>
</evidence>
<proteinExistence type="predicted"/>